<keyword evidence="5" id="KW-0009">Actin-binding</keyword>
<dbReference type="InterPro" id="IPR009014">
    <property type="entry name" value="Transketo_C/PFOR_II"/>
</dbReference>
<gene>
    <name evidence="9" type="ORF">HOO65_040739</name>
</gene>
<evidence type="ECO:0000256" key="2">
    <source>
        <dbReference type="ARBA" id="ARBA00010479"/>
    </source>
</evidence>
<keyword evidence="10" id="KW-1185">Reference proteome</keyword>
<dbReference type="Gene3D" id="3.40.50.970">
    <property type="match status" value="1"/>
</dbReference>
<accession>A0ABR4MJD5</accession>
<comment type="function">
    <text evidence="6">F-actin-capping proteins bind in a Ca(2+)-independent manner to the fast growing ends of actin filaments (barbed end) thereby blocking the exchange of subunits at these ends. Unlike other capping proteins (such as gelsolin and severin), these proteins do not sever actin filaments.</text>
</comment>
<evidence type="ECO:0000256" key="1">
    <source>
        <dbReference type="ARBA" id="ARBA00001964"/>
    </source>
</evidence>
<dbReference type="InterPro" id="IPR002189">
    <property type="entry name" value="CapZ_alpha"/>
</dbReference>
<dbReference type="SUPFAM" id="SSF52518">
    <property type="entry name" value="Thiamin diphosphate-binding fold (THDP-binding)"/>
    <property type="match status" value="1"/>
</dbReference>
<dbReference type="InterPro" id="IPR017865">
    <property type="entry name" value="F-actin_cap_asu_CS"/>
</dbReference>
<dbReference type="SMART" id="SM00861">
    <property type="entry name" value="Transket_pyr"/>
    <property type="match status" value="1"/>
</dbReference>
<dbReference type="EC" id="1.2.4.4" evidence="3"/>
<dbReference type="Pfam" id="PF02779">
    <property type="entry name" value="Transket_pyr"/>
    <property type="match status" value="1"/>
</dbReference>
<dbReference type="Pfam" id="PF02780">
    <property type="entry name" value="Transketolase_C"/>
    <property type="match status" value="1"/>
</dbReference>
<evidence type="ECO:0000313" key="9">
    <source>
        <dbReference type="EMBL" id="KAL2888402.1"/>
    </source>
</evidence>
<feature type="domain" description="Transketolase-like pyrimidine-binding" evidence="8">
    <location>
        <begin position="81"/>
        <end position="257"/>
    </location>
</feature>
<dbReference type="InterPro" id="IPR037282">
    <property type="entry name" value="CapZ_alpha/beta"/>
</dbReference>
<dbReference type="InterPro" id="IPR042276">
    <property type="entry name" value="CapZ_alpha/beta_2"/>
</dbReference>
<dbReference type="SUPFAM" id="SSF90096">
    <property type="entry name" value="Subunits of heterodimeric actin filament capping protein Capz"/>
    <property type="match status" value="1"/>
</dbReference>
<dbReference type="Gene3D" id="3.40.50.920">
    <property type="match status" value="1"/>
</dbReference>
<dbReference type="PANTHER" id="PTHR42980">
    <property type="entry name" value="2-OXOISOVALERATE DEHYDROGENASE SUBUNIT BETA-RELATED"/>
    <property type="match status" value="1"/>
</dbReference>
<dbReference type="PRINTS" id="PR00191">
    <property type="entry name" value="FACTINCAPA"/>
</dbReference>
<dbReference type="GeneID" id="98118515"/>
<dbReference type="EMBL" id="JABSNW010000004">
    <property type="protein sequence ID" value="KAL2888402.1"/>
    <property type="molecule type" value="Genomic_DNA"/>
</dbReference>
<evidence type="ECO:0000313" key="10">
    <source>
        <dbReference type="Proteomes" id="UP001610728"/>
    </source>
</evidence>
<comment type="catalytic activity">
    <reaction evidence="7">
        <text>N(6)-[(R)-lipoyl]-L-lysyl-[protein] + 3-methyl-2-oxobutanoate + H(+) = N(6)-[(R)-S(8)-2-methylpropanoyldihydrolipoyl]-L-lysyl-[protein] + CO2</text>
        <dbReference type="Rhea" id="RHEA:13457"/>
        <dbReference type="Rhea" id="RHEA-COMP:10474"/>
        <dbReference type="Rhea" id="RHEA-COMP:10497"/>
        <dbReference type="ChEBI" id="CHEBI:11851"/>
        <dbReference type="ChEBI" id="CHEBI:15378"/>
        <dbReference type="ChEBI" id="CHEBI:16526"/>
        <dbReference type="ChEBI" id="CHEBI:83099"/>
        <dbReference type="ChEBI" id="CHEBI:83142"/>
        <dbReference type="EC" id="1.2.4.4"/>
    </reaction>
    <physiologicalReaction direction="left-to-right" evidence="7">
        <dbReference type="Rhea" id="RHEA:13458"/>
    </physiologicalReaction>
</comment>
<evidence type="ECO:0000256" key="6">
    <source>
        <dbReference type="ARBA" id="ARBA00025389"/>
    </source>
</evidence>
<evidence type="ECO:0000256" key="5">
    <source>
        <dbReference type="ARBA" id="ARBA00023203"/>
    </source>
</evidence>
<dbReference type="InterPro" id="IPR042489">
    <property type="entry name" value="CapZ_alpha_1"/>
</dbReference>
<proteinExistence type="inferred from homology"/>
<keyword evidence="4" id="KW-0560">Oxidoreductase</keyword>
<protein>
    <recommendedName>
        <fullName evidence="3">3-methyl-2-oxobutanoate dehydrogenase (2-methylpropanoyl-transferring)</fullName>
        <ecNumber evidence="3">1.2.4.4</ecNumber>
    </recommendedName>
</protein>
<comment type="similarity">
    <text evidence="2">Belongs to the F-actin-capping protein alpha subunit family.</text>
</comment>
<dbReference type="PROSITE" id="PS00749">
    <property type="entry name" value="F_ACTIN_CAPPING_A_2"/>
    <property type="match status" value="1"/>
</dbReference>
<dbReference type="PROSITE" id="PS00748">
    <property type="entry name" value="F_ACTIN_CAPPING_A_1"/>
    <property type="match status" value="1"/>
</dbReference>
<comment type="cofactor">
    <cofactor evidence="1">
        <name>thiamine diphosphate</name>
        <dbReference type="ChEBI" id="CHEBI:58937"/>
    </cofactor>
</comment>
<dbReference type="CDD" id="cd07036">
    <property type="entry name" value="TPP_PYR_E1-PDHc-beta_like"/>
    <property type="match status" value="1"/>
</dbReference>
<name>A0ABR4MJD5_9PEZI</name>
<evidence type="ECO:0000259" key="8">
    <source>
        <dbReference type="SMART" id="SM00861"/>
    </source>
</evidence>
<dbReference type="InterPro" id="IPR029061">
    <property type="entry name" value="THDP-binding"/>
</dbReference>
<dbReference type="RefSeq" id="XP_070859582.1">
    <property type="nucleotide sequence ID" value="XM_071002567.1"/>
</dbReference>
<comment type="caution">
    <text evidence="9">The sequence shown here is derived from an EMBL/GenBank/DDBJ whole genome shotgun (WGS) entry which is preliminary data.</text>
</comment>
<reference evidence="9 10" key="1">
    <citation type="submission" date="2020-05" db="EMBL/GenBank/DDBJ databases">
        <title>Ceratocystis lukuohia genome.</title>
        <authorList>
            <person name="Harrington T.C."/>
            <person name="Kim K."/>
            <person name="Mayers C.G."/>
        </authorList>
    </citation>
    <scope>NUCLEOTIDE SEQUENCE [LARGE SCALE GENOMIC DNA]</scope>
    <source>
        <strain evidence="9 10">C4212</strain>
    </source>
</reference>
<dbReference type="Gene3D" id="3.90.1150.210">
    <property type="entry name" value="F-actin capping protein, beta subunit"/>
    <property type="match status" value="1"/>
</dbReference>
<dbReference type="PANTHER" id="PTHR42980:SF1">
    <property type="entry name" value="2-OXOISOVALERATE DEHYDROGENASE SUBUNIT BETA, MITOCHONDRIAL"/>
    <property type="match status" value="1"/>
</dbReference>
<dbReference type="InterPro" id="IPR033248">
    <property type="entry name" value="Transketolase_C"/>
</dbReference>
<dbReference type="InterPro" id="IPR005475">
    <property type="entry name" value="Transketolase-like_Pyr-bd"/>
</dbReference>
<evidence type="ECO:0000256" key="3">
    <source>
        <dbReference type="ARBA" id="ARBA00012277"/>
    </source>
</evidence>
<dbReference type="Pfam" id="PF01267">
    <property type="entry name" value="F-actin_cap_A"/>
    <property type="match status" value="1"/>
</dbReference>
<sequence>MKFPCPSRIMLRAKCFPNCPANKPAMTWKWQRATYSSLPPSARLNVPIDYSATPLLAQHNQTALRNPELPDAVRGGPTQRMNLFQAINDALSTALSEDERVMIFGEDVAFGGVFRCTTKLAETYGSQRVFNTPLCEQGIMGFAIGAAAEGMRPVAEIQFADYVYPAFDQLVNEAAKYRYRDGACGRHVGGLTVRMPCGGVGHGALYHSQSPEALFTHIPGLRVVIPRSPIQAKGLLLSAIRSNDPVVFLEPKILYRAAVEQVPVGAYTLPLSKAEILKAGKDVTVVSYGQPLYNCWAAIDKAEKDLGISAELIDLRTVYPWDKDAVFASVRKTGRCIVVHESMVNAGVGAEVAASIQEDEQTFLKLEAPVQRVAGWSVPTGLLYERFNLPDVARIYDSIKKALQIVSDFVEGAPPGELADVVADIKALTLETPDVVSKLAPAFQKYNEEQFTSVKLPGGSQSVIISPFNSLGDNSYYDIESSVSFDFDHAQQTASNVKSYMAESANIDLINSTIKSLKAYVNEHFPKAFFGAYPAENDSKVAVMIVSSKYSPNNFWSGRWRSHYLFDPVTKTLEGWIKVDVHYYEDGNVRLLTNKTISNASVVSGTGAGLAKEISGVEKKYQEELNRGFTGLSEGAFKGLRRQLPVTRQKIEWDKVTSYRLGQDIGGGTARR</sequence>
<dbReference type="Gene3D" id="3.30.1140.60">
    <property type="entry name" value="F-actin capping protein, alpha subunit"/>
    <property type="match status" value="1"/>
</dbReference>
<evidence type="ECO:0000256" key="4">
    <source>
        <dbReference type="ARBA" id="ARBA00023002"/>
    </source>
</evidence>
<organism evidence="9 10">
    <name type="scientific">Ceratocystis lukuohia</name>
    <dbReference type="NCBI Taxonomy" id="2019550"/>
    <lineage>
        <taxon>Eukaryota</taxon>
        <taxon>Fungi</taxon>
        <taxon>Dikarya</taxon>
        <taxon>Ascomycota</taxon>
        <taxon>Pezizomycotina</taxon>
        <taxon>Sordariomycetes</taxon>
        <taxon>Hypocreomycetidae</taxon>
        <taxon>Microascales</taxon>
        <taxon>Ceratocystidaceae</taxon>
        <taxon>Ceratocystis</taxon>
    </lineage>
</organism>
<evidence type="ECO:0000256" key="7">
    <source>
        <dbReference type="ARBA" id="ARBA00051764"/>
    </source>
</evidence>
<dbReference type="Proteomes" id="UP001610728">
    <property type="component" value="Unassembled WGS sequence"/>
</dbReference>
<dbReference type="SUPFAM" id="SSF52922">
    <property type="entry name" value="TK C-terminal domain-like"/>
    <property type="match status" value="1"/>
</dbReference>